<sequence>MPLRAPSSTEPQVHPEKTTPGPRFRLIAGNLWPAGKPEPRNRAEPMYRSFAALRDDPTRNRSSIIRALIKRSKEQTYNGPPLDTHARDRTRRLRFSFGPFEVMKAISANTRQRGRERPSEMTSTPRIPRYVRMLLMVVLLHLSCAAQETSPDPTGTSPNTIERRLPLASNASASVPPNAELPQPIVRFPADQSAHPDETEVSPRRHKTRRKGNGHRSKPKKRKTVMQTALQSAARKGLAAMIDLYDRQEPEILKRGAILEANDPGSLLAQFSASNQTEMDAKAAYASLVAAKKFKERKGVSTCVRDLCAKPMLPIRCILIGNHRSSRIREACNEGLLPTTRFTGSYGL</sequence>
<feature type="compositionally biased region" description="Basic and acidic residues" evidence="1">
    <location>
        <begin position="194"/>
        <end position="203"/>
    </location>
</feature>
<organism evidence="2">
    <name type="scientific">Anopheles atroparvus</name>
    <name type="common">European mosquito</name>
    <dbReference type="NCBI Taxonomy" id="41427"/>
    <lineage>
        <taxon>Eukaryota</taxon>
        <taxon>Metazoa</taxon>
        <taxon>Ecdysozoa</taxon>
        <taxon>Arthropoda</taxon>
        <taxon>Hexapoda</taxon>
        <taxon>Insecta</taxon>
        <taxon>Pterygota</taxon>
        <taxon>Neoptera</taxon>
        <taxon>Endopterygota</taxon>
        <taxon>Diptera</taxon>
        <taxon>Nematocera</taxon>
        <taxon>Culicoidea</taxon>
        <taxon>Culicidae</taxon>
        <taxon>Anophelinae</taxon>
        <taxon>Anopheles</taxon>
    </lineage>
</organism>
<reference evidence="2" key="1">
    <citation type="submission" date="2022-08" db="UniProtKB">
        <authorList>
            <consortium name="EnsemblMetazoa"/>
        </authorList>
    </citation>
    <scope>IDENTIFICATION</scope>
    <source>
        <strain evidence="2">EBRO</strain>
    </source>
</reference>
<name>A0A182JJN5_ANOAO</name>
<proteinExistence type="predicted"/>
<dbReference type="VEuPathDB" id="VectorBase:AATE019318"/>
<dbReference type="AlphaFoldDB" id="A0A182JJN5"/>
<feature type="region of interest" description="Disordered" evidence="1">
    <location>
        <begin position="1"/>
        <end position="44"/>
    </location>
</feature>
<accession>A0A182JJN5</accession>
<evidence type="ECO:0000256" key="1">
    <source>
        <dbReference type="SAM" id="MobiDB-lite"/>
    </source>
</evidence>
<evidence type="ECO:0000313" key="2">
    <source>
        <dbReference type="EnsemblMetazoa" id="AATE019318-PA.1"/>
    </source>
</evidence>
<feature type="region of interest" description="Disordered" evidence="1">
    <location>
        <begin position="189"/>
        <end position="225"/>
    </location>
</feature>
<protein>
    <submittedName>
        <fullName evidence="2">Uncharacterized protein</fullName>
    </submittedName>
</protein>
<feature type="compositionally biased region" description="Polar residues" evidence="1">
    <location>
        <begin position="1"/>
        <end position="11"/>
    </location>
</feature>
<feature type="compositionally biased region" description="Basic residues" evidence="1">
    <location>
        <begin position="204"/>
        <end position="224"/>
    </location>
</feature>
<dbReference type="EnsemblMetazoa" id="AATE019318-RA">
    <property type="protein sequence ID" value="AATE019318-PA.1"/>
    <property type="gene ID" value="AATE019318"/>
</dbReference>